<reference evidence="1" key="1">
    <citation type="journal article" date="2019" name="Sci. Rep.">
        <title>Draft genome of Tanacetum cinerariifolium, the natural source of mosquito coil.</title>
        <authorList>
            <person name="Yamashiro T."/>
            <person name="Shiraishi A."/>
            <person name="Satake H."/>
            <person name="Nakayama K."/>
        </authorList>
    </citation>
    <scope>NUCLEOTIDE SEQUENCE</scope>
</reference>
<protein>
    <submittedName>
        <fullName evidence="1">Uncharacterized protein</fullName>
    </submittedName>
</protein>
<accession>A0A699XBA6</accession>
<name>A0A699XBA6_TANCI</name>
<evidence type="ECO:0000313" key="1">
    <source>
        <dbReference type="EMBL" id="GFD57412.1"/>
    </source>
</evidence>
<feature type="non-terminal residue" evidence="1">
    <location>
        <position position="1"/>
    </location>
</feature>
<proteinExistence type="predicted"/>
<dbReference type="AlphaFoldDB" id="A0A699XBA6"/>
<gene>
    <name evidence="1" type="ORF">Tci_929381</name>
</gene>
<organism evidence="1">
    <name type="scientific">Tanacetum cinerariifolium</name>
    <name type="common">Dalmatian daisy</name>
    <name type="synonym">Chrysanthemum cinerariifolium</name>
    <dbReference type="NCBI Taxonomy" id="118510"/>
    <lineage>
        <taxon>Eukaryota</taxon>
        <taxon>Viridiplantae</taxon>
        <taxon>Streptophyta</taxon>
        <taxon>Embryophyta</taxon>
        <taxon>Tracheophyta</taxon>
        <taxon>Spermatophyta</taxon>
        <taxon>Magnoliopsida</taxon>
        <taxon>eudicotyledons</taxon>
        <taxon>Gunneridae</taxon>
        <taxon>Pentapetalae</taxon>
        <taxon>asterids</taxon>
        <taxon>campanulids</taxon>
        <taxon>Asterales</taxon>
        <taxon>Asteraceae</taxon>
        <taxon>Asteroideae</taxon>
        <taxon>Anthemideae</taxon>
        <taxon>Anthemidinae</taxon>
        <taxon>Tanacetum</taxon>
    </lineage>
</organism>
<sequence>ILTTWIDLEDGIAYIDGPTYPLLAPLVQTPPYLEWTSGLFPISPAPFIVPLPISLHVISLTIPLLVATPATLDTEGFLTELGA</sequence>
<dbReference type="EMBL" id="BKCJ011840740">
    <property type="protein sequence ID" value="GFD57412.1"/>
    <property type="molecule type" value="Genomic_DNA"/>
</dbReference>
<comment type="caution">
    <text evidence="1">The sequence shown here is derived from an EMBL/GenBank/DDBJ whole genome shotgun (WGS) entry which is preliminary data.</text>
</comment>